<feature type="non-terminal residue" evidence="2">
    <location>
        <position position="1"/>
    </location>
</feature>
<evidence type="ECO:0000313" key="2">
    <source>
        <dbReference type="EMBL" id="KAF5893450.1"/>
    </source>
</evidence>
<dbReference type="Proteomes" id="UP000727407">
    <property type="component" value="Unassembled WGS sequence"/>
</dbReference>
<proteinExistence type="predicted"/>
<keyword evidence="1" id="KW-0472">Membrane</keyword>
<organism evidence="2 3">
    <name type="scientific">Clarias magur</name>
    <name type="common">Asian catfish</name>
    <name type="synonym">Macropteronotus magur</name>
    <dbReference type="NCBI Taxonomy" id="1594786"/>
    <lineage>
        <taxon>Eukaryota</taxon>
        <taxon>Metazoa</taxon>
        <taxon>Chordata</taxon>
        <taxon>Craniata</taxon>
        <taxon>Vertebrata</taxon>
        <taxon>Euteleostomi</taxon>
        <taxon>Actinopterygii</taxon>
        <taxon>Neopterygii</taxon>
        <taxon>Teleostei</taxon>
        <taxon>Ostariophysi</taxon>
        <taxon>Siluriformes</taxon>
        <taxon>Clariidae</taxon>
        <taxon>Clarias</taxon>
    </lineage>
</organism>
<gene>
    <name evidence="2" type="ORF">DAT39_016846</name>
</gene>
<keyword evidence="1" id="KW-0812">Transmembrane</keyword>
<sequence>MPASAIENATLEESCIAGEKNIIMLFSTLICVFVLFCMFFLASMWVPPTFSILKTGPWKAVLPLHKLFSYRKS</sequence>
<protein>
    <submittedName>
        <fullName evidence="2">Uncharacterized protein</fullName>
    </submittedName>
</protein>
<dbReference type="EMBL" id="QNUK01000434">
    <property type="protein sequence ID" value="KAF5893450.1"/>
    <property type="molecule type" value="Genomic_DNA"/>
</dbReference>
<dbReference type="AlphaFoldDB" id="A0A8J4UC80"/>
<keyword evidence="3" id="KW-1185">Reference proteome</keyword>
<reference evidence="2" key="1">
    <citation type="submission" date="2020-07" db="EMBL/GenBank/DDBJ databases">
        <title>Clarias magur genome sequencing, assembly and annotation.</title>
        <authorList>
            <person name="Kushwaha B."/>
            <person name="Kumar R."/>
            <person name="Das P."/>
            <person name="Joshi C.G."/>
            <person name="Kumar D."/>
            <person name="Nagpure N.S."/>
            <person name="Pandey M."/>
            <person name="Agarwal S."/>
            <person name="Srivastava S."/>
            <person name="Singh M."/>
            <person name="Sahoo L."/>
            <person name="Jayasankar P."/>
            <person name="Meher P.K."/>
            <person name="Koringa P.G."/>
            <person name="Iquebal M.A."/>
            <person name="Das S.P."/>
            <person name="Bit A."/>
            <person name="Patnaik S."/>
            <person name="Patel N."/>
            <person name="Shah T.M."/>
            <person name="Hinsu A."/>
            <person name="Jena J.K."/>
        </authorList>
    </citation>
    <scope>NUCLEOTIDE SEQUENCE</scope>
    <source>
        <strain evidence="2">CIFAMagur01</strain>
        <tissue evidence="2">Testis</tissue>
    </source>
</reference>
<accession>A0A8J4UC80</accession>
<keyword evidence="1" id="KW-1133">Transmembrane helix</keyword>
<comment type="caution">
    <text evidence="2">The sequence shown here is derived from an EMBL/GenBank/DDBJ whole genome shotgun (WGS) entry which is preliminary data.</text>
</comment>
<feature type="transmembrane region" description="Helical" evidence="1">
    <location>
        <begin position="22"/>
        <end position="46"/>
    </location>
</feature>
<evidence type="ECO:0000256" key="1">
    <source>
        <dbReference type="SAM" id="Phobius"/>
    </source>
</evidence>
<evidence type="ECO:0000313" key="3">
    <source>
        <dbReference type="Proteomes" id="UP000727407"/>
    </source>
</evidence>
<name>A0A8J4UC80_CLAMG</name>